<keyword evidence="4" id="KW-0804">Transcription</keyword>
<keyword evidence="7" id="KW-1185">Reference proteome</keyword>
<evidence type="ECO:0000259" key="5">
    <source>
        <dbReference type="PROSITE" id="PS50937"/>
    </source>
</evidence>
<dbReference type="GO" id="GO:0003700">
    <property type="term" value="F:DNA-binding transcription factor activity"/>
    <property type="evidence" value="ECO:0007669"/>
    <property type="project" value="InterPro"/>
</dbReference>
<dbReference type="InterPro" id="IPR009061">
    <property type="entry name" value="DNA-bd_dom_put_sf"/>
</dbReference>
<protein>
    <submittedName>
        <fullName evidence="6">DNA-binding transcriptional MerR regulator</fullName>
    </submittedName>
</protein>
<dbReference type="Proteomes" id="UP000276232">
    <property type="component" value="Unassembled WGS sequence"/>
</dbReference>
<dbReference type="PANTHER" id="PTHR30204:SF90">
    <property type="entry name" value="HTH-TYPE TRANSCRIPTIONAL ACTIVATOR MTA"/>
    <property type="match status" value="1"/>
</dbReference>
<dbReference type="Pfam" id="PF07739">
    <property type="entry name" value="TipAS"/>
    <property type="match status" value="1"/>
</dbReference>
<dbReference type="InterPro" id="IPR047057">
    <property type="entry name" value="MerR_fam"/>
</dbReference>
<evidence type="ECO:0000256" key="1">
    <source>
        <dbReference type="ARBA" id="ARBA00023015"/>
    </source>
</evidence>
<dbReference type="RefSeq" id="WP_123379141.1">
    <property type="nucleotide sequence ID" value="NZ_RJKN01000002.1"/>
</dbReference>
<dbReference type="EMBL" id="RJKN01000002">
    <property type="protein sequence ID" value="ROP44931.1"/>
    <property type="molecule type" value="Genomic_DNA"/>
</dbReference>
<proteinExistence type="predicted"/>
<evidence type="ECO:0000256" key="3">
    <source>
        <dbReference type="ARBA" id="ARBA00023159"/>
    </source>
</evidence>
<dbReference type="Gene3D" id="1.10.490.50">
    <property type="entry name" value="Antibiotic binding domain of TipA-like multidrug resistance regulators"/>
    <property type="match status" value="1"/>
</dbReference>
<name>A0A3N1HR16_9ACTN</name>
<dbReference type="SUPFAM" id="SSF89082">
    <property type="entry name" value="Antibiotic binding domain of TipA-like multidrug resistance regulators"/>
    <property type="match status" value="1"/>
</dbReference>
<dbReference type="GO" id="GO:0003677">
    <property type="term" value="F:DNA binding"/>
    <property type="evidence" value="ECO:0007669"/>
    <property type="project" value="UniProtKB-KW"/>
</dbReference>
<evidence type="ECO:0000313" key="7">
    <source>
        <dbReference type="Proteomes" id="UP000276232"/>
    </source>
</evidence>
<dbReference type="PROSITE" id="PS50937">
    <property type="entry name" value="HTH_MERR_2"/>
    <property type="match status" value="1"/>
</dbReference>
<reference evidence="6 7" key="1">
    <citation type="journal article" date="2015" name="Stand. Genomic Sci.">
        <title>Genomic Encyclopedia of Bacterial and Archaeal Type Strains, Phase III: the genomes of soil and plant-associated and newly described type strains.</title>
        <authorList>
            <person name="Whitman W.B."/>
            <person name="Woyke T."/>
            <person name="Klenk H.P."/>
            <person name="Zhou Y."/>
            <person name="Lilburn T.G."/>
            <person name="Beck B.J."/>
            <person name="De Vos P."/>
            <person name="Vandamme P."/>
            <person name="Eisen J.A."/>
            <person name="Garrity G."/>
            <person name="Hugenholtz P."/>
            <person name="Kyrpides N.C."/>
        </authorList>
    </citation>
    <scope>NUCLEOTIDE SEQUENCE [LARGE SCALE GENOMIC DNA]</scope>
    <source>
        <strain evidence="6 7">CECT 7306</strain>
    </source>
</reference>
<gene>
    <name evidence="6" type="ORF">EDC03_1061</name>
</gene>
<dbReference type="Gene3D" id="1.10.1660.10">
    <property type="match status" value="1"/>
</dbReference>
<dbReference type="InterPro" id="IPR000551">
    <property type="entry name" value="MerR-type_HTH_dom"/>
</dbReference>
<dbReference type="InterPro" id="IPR012925">
    <property type="entry name" value="TipAS_dom"/>
</dbReference>
<feature type="domain" description="HTH merR-type" evidence="5">
    <location>
        <begin position="2"/>
        <end position="71"/>
    </location>
</feature>
<keyword evidence="1" id="KW-0805">Transcription regulation</keyword>
<evidence type="ECO:0000313" key="6">
    <source>
        <dbReference type="EMBL" id="ROP44931.1"/>
    </source>
</evidence>
<dbReference type="SMART" id="SM00422">
    <property type="entry name" value="HTH_MERR"/>
    <property type="match status" value="1"/>
</dbReference>
<dbReference type="OrthoDB" id="9809391at2"/>
<comment type="caution">
    <text evidence="6">The sequence shown here is derived from an EMBL/GenBank/DDBJ whole genome shotgun (WGS) entry which is preliminary data.</text>
</comment>
<keyword evidence="3" id="KW-0010">Activator</keyword>
<keyword evidence="2 6" id="KW-0238">DNA-binding</keyword>
<dbReference type="SUPFAM" id="SSF46955">
    <property type="entry name" value="Putative DNA-binding domain"/>
    <property type="match status" value="1"/>
</dbReference>
<dbReference type="InParanoid" id="A0A3N1HR16"/>
<evidence type="ECO:0000256" key="2">
    <source>
        <dbReference type="ARBA" id="ARBA00023125"/>
    </source>
</evidence>
<accession>A0A3N1HR16</accession>
<sequence>MAWTTAEVARMSGTTARTLRHYDAVGLLVPAGTGAGGVRLYEREHLLRLQRILLLRELGVPVAVVGQVLDGERDEVAALRAHADRLEEEGGRLARLAETARRTAAHLEGEGDMTEQQFFEGLASDRDRYEEELVGRHGEGVRAAFAEARERTAGWSREDYERGGREHRELAERMGAAKRGGAAPGDDAVQALVAEHHAAVAAHWTPDRTAYRGLADTYVEDERFRAYYDDVEPGLAAWLREAMGLWADAHLA</sequence>
<dbReference type="Pfam" id="PF13411">
    <property type="entry name" value="MerR_1"/>
    <property type="match status" value="1"/>
</dbReference>
<evidence type="ECO:0000256" key="4">
    <source>
        <dbReference type="ARBA" id="ARBA00023163"/>
    </source>
</evidence>
<dbReference type="InterPro" id="IPR036244">
    <property type="entry name" value="TipA-like_antibiotic-bd"/>
</dbReference>
<organism evidence="6 7">
    <name type="scientific">Pseudokineococcus lusitanus</name>
    <dbReference type="NCBI Taxonomy" id="763993"/>
    <lineage>
        <taxon>Bacteria</taxon>
        <taxon>Bacillati</taxon>
        <taxon>Actinomycetota</taxon>
        <taxon>Actinomycetes</taxon>
        <taxon>Kineosporiales</taxon>
        <taxon>Kineosporiaceae</taxon>
        <taxon>Pseudokineococcus</taxon>
    </lineage>
</organism>
<dbReference type="AlphaFoldDB" id="A0A3N1HR16"/>
<dbReference type="PANTHER" id="PTHR30204">
    <property type="entry name" value="REDOX-CYCLING DRUG-SENSING TRANSCRIPTIONAL ACTIVATOR SOXR"/>
    <property type="match status" value="1"/>
</dbReference>